<dbReference type="InterPro" id="IPR001387">
    <property type="entry name" value="Cro/C1-type_HTH"/>
</dbReference>
<dbReference type="Proteomes" id="UP000287388">
    <property type="component" value="Chromosome"/>
</dbReference>
<dbReference type="CDD" id="cd00093">
    <property type="entry name" value="HTH_XRE"/>
    <property type="match status" value="1"/>
</dbReference>
<dbReference type="SUPFAM" id="SSF47413">
    <property type="entry name" value="lambda repressor-like DNA-binding domains"/>
    <property type="match status" value="1"/>
</dbReference>
<evidence type="ECO:0000259" key="1">
    <source>
        <dbReference type="PROSITE" id="PS50943"/>
    </source>
</evidence>
<dbReference type="KEGG" id="bdm:EQG53_11905"/>
<dbReference type="PROSITE" id="PS50943">
    <property type="entry name" value="HTH_CROC1"/>
    <property type="match status" value="1"/>
</dbReference>
<dbReference type="AlphaFoldDB" id="A0A410NYT2"/>
<dbReference type="EMBL" id="CP066026">
    <property type="protein sequence ID" value="QQB87610.1"/>
    <property type="molecule type" value="Genomic_DNA"/>
</dbReference>
<reference evidence="2 4" key="1">
    <citation type="submission" date="2019-01" db="EMBL/GenBank/DDBJ databases">
        <title>Brevundimonas diminuta Genome sequencing and assembly.</title>
        <authorList>
            <person name="Chen H."/>
        </authorList>
    </citation>
    <scope>NUCLEOTIDE SEQUENCE [LARGE SCALE GENOMIC DNA]</scope>
    <source>
        <strain evidence="2">ATCC</strain>
        <strain evidence="4">ATCC(B) 19146</strain>
    </source>
</reference>
<dbReference type="SMART" id="SM00530">
    <property type="entry name" value="HTH_XRE"/>
    <property type="match status" value="1"/>
</dbReference>
<protein>
    <submittedName>
        <fullName evidence="3">Helix-turn-helix transcriptional regulator</fullName>
    </submittedName>
    <submittedName>
        <fullName evidence="2">XRE family transcriptional regulator</fullName>
    </submittedName>
</protein>
<evidence type="ECO:0000313" key="4">
    <source>
        <dbReference type="Proteomes" id="UP000287388"/>
    </source>
</evidence>
<evidence type="ECO:0000313" key="5">
    <source>
        <dbReference type="Proteomes" id="UP000596117"/>
    </source>
</evidence>
<dbReference type="GeneID" id="56577055"/>
<dbReference type="RefSeq" id="WP_050796655.1">
    <property type="nucleotide sequence ID" value="NZ_BJNC01000008.1"/>
</dbReference>
<dbReference type="GO" id="GO:0003677">
    <property type="term" value="F:DNA binding"/>
    <property type="evidence" value="ECO:0007669"/>
    <property type="project" value="InterPro"/>
</dbReference>
<accession>A0A410NYT2</accession>
<dbReference type="Pfam" id="PF01381">
    <property type="entry name" value="HTH_3"/>
    <property type="match status" value="1"/>
</dbReference>
<dbReference type="Gene3D" id="1.10.260.40">
    <property type="entry name" value="lambda repressor-like DNA-binding domains"/>
    <property type="match status" value="1"/>
</dbReference>
<gene>
    <name evidence="2" type="ORF">EQG53_11905</name>
    <name evidence="3" type="ORF">I6H83_10540</name>
</gene>
<feature type="domain" description="HTH cro/C1-type" evidence="1">
    <location>
        <begin position="11"/>
        <end position="65"/>
    </location>
</feature>
<organism evidence="2 4">
    <name type="scientific">Brevundimonas diminuta</name>
    <name type="common">Pseudomonas diminuta</name>
    <dbReference type="NCBI Taxonomy" id="293"/>
    <lineage>
        <taxon>Bacteria</taxon>
        <taxon>Pseudomonadati</taxon>
        <taxon>Pseudomonadota</taxon>
        <taxon>Alphaproteobacteria</taxon>
        <taxon>Caulobacterales</taxon>
        <taxon>Caulobacteraceae</taxon>
        <taxon>Brevundimonas</taxon>
    </lineage>
</organism>
<keyword evidence="5" id="KW-1185">Reference proteome</keyword>
<reference evidence="3 5" key="2">
    <citation type="submission" date="2020-12" db="EMBL/GenBank/DDBJ databases">
        <title>FDA dAtabase for Regulatory Grade micrObial Sequences (FDA-ARGOS): Supporting development and validation of Infectious Disease Dx tests.</title>
        <authorList>
            <person name="Kerrigan L."/>
            <person name="Long C."/>
            <person name="Tallon L."/>
            <person name="Sadzewicz L."/>
            <person name="Zhao X."/>
            <person name="Boylan J."/>
            <person name="Ott S."/>
            <person name="Bowen H."/>
            <person name="Vavikolanu K."/>
            <person name="Mehta A."/>
            <person name="Aluvathingal J."/>
            <person name="Nadendla S."/>
            <person name="Yan Y."/>
            <person name="Sichtig H."/>
        </authorList>
    </citation>
    <scope>NUCLEOTIDE SEQUENCE [LARGE SCALE GENOMIC DNA]</scope>
    <source>
        <strain evidence="3 5">FDAARGOS_1026</strain>
    </source>
</reference>
<name>A0A410NYT2_BREDI</name>
<sequence>MRDSELLSAALKLVRKARGMSARQTAAAMHMSIRTYQRFEAGVTRLNLDHIHRFAKATASDPNAIIFSILIGTPQYALNTADNMLSTVVIVGVQKLERAVGDRIAELDTRSLVSAVAALFDGLIDQVVSGDPTREWLDDGRAELAARRPKPGR</sequence>
<dbReference type="EMBL" id="CP035093">
    <property type="protein sequence ID" value="QAT15009.1"/>
    <property type="molecule type" value="Genomic_DNA"/>
</dbReference>
<dbReference type="Proteomes" id="UP000596117">
    <property type="component" value="Chromosome"/>
</dbReference>
<evidence type="ECO:0000313" key="3">
    <source>
        <dbReference type="EMBL" id="QQB87610.1"/>
    </source>
</evidence>
<proteinExistence type="predicted"/>
<evidence type="ECO:0000313" key="2">
    <source>
        <dbReference type="EMBL" id="QAT15009.1"/>
    </source>
</evidence>
<dbReference type="InterPro" id="IPR010982">
    <property type="entry name" value="Lambda_DNA-bd_dom_sf"/>
</dbReference>